<comment type="cofactor">
    <cofactor evidence="1 3">
        <name>pyridoxal 5'-phosphate</name>
        <dbReference type="ChEBI" id="CHEBI:597326"/>
    </cofactor>
</comment>
<dbReference type="SUPFAM" id="SSF53383">
    <property type="entry name" value="PLP-dependent transferases"/>
    <property type="match status" value="1"/>
</dbReference>
<evidence type="ECO:0000313" key="4">
    <source>
        <dbReference type="EMBL" id="CAH0476178.1"/>
    </source>
</evidence>
<dbReference type="InterPro" id="IPR051750">
    <property type="entry name" value="Trans-sulfuration_enzymes"/>
</dbReference>
<evidence type="ECO:0000313" key="7">
    <source>
        <dbReference type="Proteomes" id="UP001160483"/>
    </source>
</evidence>
<evidence type="ECO:0000313" key="5">
    <source>
        <dbReference type="EMBL" id="CAH0519759.1"/>
    </source>
</evidence>
<dbReference type="InterPro" id="IPR015421">
    <property type="entry name" value="PyrdxlP-dep_Trfase_major"/>
</dbReference>
<evidence type="ECO:0008006" key="8">
    <source>
        <dbReference type="Google" id="ProtNLM"/>
    </source>
</evidence>
<dbReference type="Proteomes" id="UP001158986">
    <property type="component" value="Unassembled WGS sequence"/>
</dbReference>
<dbReference type="Proteomes" id="UP001160483">
    <property type="component" value="Unassembled WGS sequence"/>
</dbReference>
<evidence type="ECO:0000256" key="2">
    <source>
        <dbReference type="ARBA" id="ARBA00022898"/>
    </source>
</evidence>
<dbReference type="GO" id="GO:0003962">
    <property type="term" value="F:cystathionine gamma-synthase activity"/>
    <property type="evidence" value="ECO:0007669"/>
    <property type="project" value="TreeGrafter"/>
</dbReference>
<dbReference type="EMBL" id="CAKKTJ010000144">
    <property type="protein sequence ID" value="CAH0476178.1"/>
    <property type="molecule type" value="Genomic_DNA"/>
</dbReference>
<dbReference type="InterPro" id="IPR000277">
    <property type="entry name" value="Cys/Met-Metab_PyrdxlP-dep_enz"/>
</dbReference>
<evidence type="ECO:0000313" key="6">
    <source>
        <dbReference type="Proteomes" id="UP001158986"/>
    </source>
</evidence>
<organism evidence="4 7">
    <name type="scientific">Peronospora belbahrii</name>
    <dbReference type="NCBI Taxonomy" id="622444"/>
    <lineage>
        <taxon>Eukaryota</taxon>
        <taxon>Sar</taxon>
        <taxon>Stramenopiles</taxon>
        <taxon>Oomycota</taxon>
        <taxon>Peronosporomycetes</taxon>
        <taxon>Peronosporales</taxon>
        <taxon>Peronosporaceae</taxon>
        <taxon>Peronospora</taxon>
    </lineage>
</organism>
<dbReference type="PANTHER" id="PTHR42699">
    <property type="match status" value="1"/>
</dbReference>
<dbReference type="EMBL" id="CAKLCB010000313">
    <property type="protein sequence ID" value="CAH0519759.1"/>
    <property type="molecule type" value="Genomic_DNA"/>
</dbReference>
<gene>
    <name evidence="5" type="ORF">PBS001_LOCUS6276</name>
    <name evidence="4" type="ORF">PBS003_LOCUS2968</name>
</gene>
<evidence type="ECO:0000256" key="1">
    <source>
        <dbReference type="ARBA" id="ARBA00001933"/>
    </source>
</evidence>
<sequence length="528" mass="58619">MSFWVPQPLGVSLPPEDPNAISVSLPKWSHVVGYEEGKPEVLDALTCGYPRFFRHPLVVALETFVQNQIFSDDDIHMWKLMIVPTIDVAQRLVDFLVTSTSDSIKYQDVSVHNVKNMVHVVRFPRSISHTAKLFWQHSGEIVSSRHAEKLLEALKNNDCTMIPVLGHTPKHLALRKRVAELYLTSGDSTKVALHQTGMAAIFSTVRLLQKLRGNDLKSVLVGFSYVDTLKILSRKEWCSHGVYFYPTFGEKEMQEMESIVAKEKILGIWTEMPSNPLLSVPDLKRLAKCAHNNGTVLVVDDTVGSYNVNAMKHGCADLVVTSLSKMFSGTCNVMAGSVVLNPESPLAKELESLFDPDGDSFLVEADVDILLESSNNLAERLAKANATTVEIVRRLLNHPAVKEVYYPMLGDAKNRFDPFLNPLEEKDKPRYGPVLSILLHGGLDPAMAFYDALKSAKGASLGTNFTLSCPYPLLAHYDELDFAESCGVDRNLIRISIGQEDCEVIWADFKQALDIASALRTSETTASK</sequence>
<dbReference type="PANTHER" id="PTHR42699:SF1">
    <property type="entry name" value="CYSTATHIONINE GAMMA-SYNTHASE-RELATED"/>
    <property type="match status" value="1"/>
</dbReference>
<keyword evidence="2 3" id="KW-0663">Pyridoxal phosphate</keyword>
<proteinExistence type="inferred from homology"/>
<dbReference type="Pfam" id="PF01053">
    <property type="entry name" value="Cys_Met_Meta_PP"/>
    <property type="match status" value="1"/>
</dbReference>
<protein>
    <recommendedName>
        <fullName evidence="8">Cystathionine gamma-synthase</fullName>
    </recommendedName>
</protein>
<keyword evidence="6" id="KW-1185">Reference proteome</keyword>
<dbReference type="InterPro" id="IPR015422">
    <property type="entry name" value="PyrdxlP-dep_Trfase_small"/>
</dbReference>
<dbReference type="InterPro" id="IPR015424">
    <property type="entry name" value="PyrdxlP-dep_Trfase"/>
</dbReference>
<reference evidence="4 6" key="1">
    <citation type="submission" date="2021-11" db="EMBL/GenBank/DDBJ databases">
        <authorList>
            <person name="Islam A."/>
            <person name="Islam S."/>
            <person name="Flora M.S."/>
            <person name="Rahman M."/>
            <person name="Ziaur R.M."/>
            <person name="Epstein J.H."/>
            <person name="Hassan M."/>
            <person name="Klassen M."/>
            <person name="Woodard K."/>
            <person name="Webb A."/>
            <person name="Webby R.J."/>
            <person name="El Zowalaty M.E."/>
        </authorList>
    </citation>
    <scope>NUCLEOTIDE SEQUENCE</scope>
    <source>
        <strain evidence="5">Pbs1</strain>
        <strain evidence="4">Pbs3</strain>
    </source>
</reference>
<dbReference type="GO" id="GO:0019346">
    <property type="term" value="P:transsulfuration"/>
    <property type="evidence" value="ECO:0007669"/>
    <property type="project" value="InterPro"/>
</dbReference>
<name>A0AAU9KTK6_9STRA</name>
<accession>A0AAU9KTK6</accession>
<dbReference type="Gene3D" id="3.90.1150.10">
    <property type="entry name" value="Aspartate Aminotransferase, domain 1"/>
    <property type="match status" value="1"/>
</dbReference>
<dbReference type="Gene3D" id="3.40.640.10">
    <property type="entry name" value="Type I PLP-dependent aspartate aminotransferase-like (Major domain)"/>
    <property type="match status" value="1"/>
</dbReference>
<dbReference type="GO" id="GO:0030170">
    <property type="term" value="F:pyridoxal phosphate binding"/>
    <property type="evidence" value="ECO:0007669"/>
    <property type="project" value="InterPro"/>
</dbReference>
<evidence type="ECO:0000256" key="3">
    <source>
        <dbReference type="RuleBase" id="RU362118"/>
    </source>
</evidence>
<dbReference type="AlphaFoldDB" id="A0AAU9KTK6"/>
<comment type="similarity">
    <text evidence="3">Belongs to the trans-sulfuration enzymes family.</text>
</comment>
<comment type="caution">
    <text evidence="4">The sequence shown here is derived from an EMBL/GenBank/DDBJ whole genome shotgun (WGS) entry which is preliminary data.</text>
</comment>